<dbReference type="PANTHER" id="PTHR22602">
    <property type="entry name" value="TRANSFERASE CAF17, MITOCHONDRIAL-RELATED"/>
    <property type="match status" value="1"/>
</dbReference>
<evidence type="ECO:0000313" key="4">
    <source>
        <dbReference type="Proteomes" id="UP000273643"/>
    </source>
</evidence>
<dbReference type="NCBIfam" id="TIGR03317">
    <property type="entry name" value="ygfZ_signature"/>
    <property type="match status" value="1"/>
</dbReference>
<gene>
    <name evidence="3" type="ORF">EDC38_1218</name>
</gene>
<proteinExistence type="predicted"/>
<sequence length="308" mass="33781">MQTATSTHWLTLSDWTLMAVTGPQARAFLQGQVTCDIRELTPGESRLGAHCDPKGRMQVSFRALATAEEQVLLRLPRAMVEATTASLGKYIVFSKAELSDETGHYRLRGLCGPDARKQLTEALVEPATEPGQWVTHDGGFIVTLDEQRYECWLTEAQAEILDQHFGQPTAGNTQWRLLDIRAGLGEVLPQTQGLFTPQLLNLTRIGGVSFRKGCFTGQEIVARLHYKGKLKQRMRRLSAACSDPDALLPGTLLHNGDGKKIGDLVTAAPSGPDTCECLAVIEDSALEGEIQIDHTFRAEPLSLPYTVE</sequence>
<dbReference type="GO" id="GO:0016226">
    <property type="term" value="P:iron-sulfur cluster assembly"/>
    <property type="evidence" value="ECO:0007669"/>
    <property type="project" value="TreeGrafter"/>
</dbReference>
<dbReference type="InterPro" id="IPR017703">
    <property type="entry name" value="YgfZ/GCV_T_CS"/>
</dbReference>
<dbReference type="AlphaFoldDB" id="A0A3N1NZ00"/>
<dbReference type="Gene3D" id="2.40.30.160">
    <property type="match status" value="1"/>
</dbReference>
<dbReference type="Gene3D" id="3.30.70.1400">
    <property type="entry name" value="Aminomethyltransferase beta-barrel domains"/>
    <property type="match status" value="1"/>
</dbReference>
<protein>
    <recommendedName>
        <fullName evidence="2">GCVT N-terminal domain-containing protein</fullName>
    </recommendedName>
</protein>
<evidence type="ECO:0000313" key="3">
    <source>
        <dbReference type="EMBL" id="ROQ20611.1"/>
    </source>
</evidence>
<dbReference type="SUPFAM" id="SSF103025">
    <property type="entry name" value="Folate-binding domain"/>
    <property type="match status" value="1"/>
</dbReference>
<keyword evidence="4" id="KW-1185">Reference proteome</keyword>
<dbReference type="PANTHER" id="PTHR22602:SF0">
    <property type="entry name" value="TRANSFERASE CAF17, MITOCHONDRIAL-RELATED"/>
    <property type="match status" value="1"/>
</dbReference>
<evidence type="ECO:0000259" key="2">
    <source>
        <dbReference type="Pfam" id="PF01571"/>
    </source>
</evidence>
<dbReference type="PIRSF" id="PIRSF006487">
    <property type="entry name" value="GcvT"/>
    <property type="match status" value="1"/>
</dbReference>
<comment type="caution">
    <text evidence="3">The sequence shown here is derived from an EMBL/GenBank/DDBJ whole genome shotgun (WGS) entry which is preliminary data.</text>
</comment>
<name>A0A3N1NZ00_9GAMM</name>
<organism evidence="3 4">
    <name type="scientific">Marinimicrobium koreense</name>
    <dbReference type="NCBI Taxonomy" id="306545"/>
    <lineage>
        <taxon>Bacteria</taxon>
        <taxon>Pseudomonadati</taxon>
        <taxon>Pseudomonadota</taxon>
        <taxon>Gammaproteobacteria</taxon>
        <taxon>Cellvibrionales</taxon>
        <taxon>Cellvibrionaceae</taxon>
        <taxon>Marinimicrobium</taxon>
    </lineage>
</organism>
<accession>A0A3N1NZ00</accession>
<dbReference type="Proteomes" id="UP000273643">
    <property type="component" value="Unassembled WGS sequence"/>
</dbReference>
<feature type="domain" description="GCVT N-terminal" evidence="2">
    <location>
        <begin position="17"/>
        <end position="122"/>
    </location>
</feature>
<reference evidence="3 4" key="1">
    <citation type="submission" date="2018-11" db="EMBL/GenBank/DDBJ databases">
        <title>Genomic Encyclopedia of Type Strains, Phase IV (KMG-IV): sequencing the most valuable type-strain genomes for metagenomic binning, comparative biology and taxonomic classification.</title>
        <authorList>
            <person name="Goeker M."/>
        </authorList>
    </citation>
    <scope>NUCLEOTIDE SEQUENCE [LARGE SCALE GENOMIC DNA]</scope>
    <source>
        <strain evidence="3 4">DSM 16974</strain>
    </source>
</reference>
<feature type="binding site" evidence="1">
    <location>
        <position position="150"/>
    </location>
    <ligand>
        <name>substrate</name>
    </ligand>
</feature>
<dbReference type="Gene3D" id="3.30.70.1630">
    <property type="match status" value="1"/>
</dbReference>
<dbReference type="OrthoDB" id="9796287at2"/>
<dbReference type="Pfam" id="PF01571">
    <property type="entry name" value="GCV_T"/>
    <property type="match status" value="1"/>
</dbReference>
<dbReference type="InterPro" id="IPR045179">
    <property type="entry name" value="YgfZ/GcvT"/>
</dbReference>
<dbReference type="RefSeq" id="WP_123637732.1">
    <property type="nucleotide sequence ID" value="NZ_RJUK01000001.1"/>
</dbReference>
<evidence type="ECO:0000256" key="1">
    <source>
        <dbReference type="PIRSR" id="PIRSR006487-1"/>
    </source>
</evidence>
<dbReference type="InterPro" id="IPR006222">
    <property type="entry name" value="GCVT_N"/>
</dbReference>
<dbReference type="EMBL" id="RJUK01000001">
    <property type="protein sequence ID" value="ROQ20611.1"/>
    <property type="molecule type" value="Genomic_DNA"/>
</dbReference>